<dbReference type="PROSITE" id="PS51208">
    <property type="entry name" value="AUTOTRANSPORTER"/>
    <property type="match status" value="1"/>
</dbReference>
<gene>
    <name evidence="5" type="primary">icsA_2</name>
    <name evidence="5" type="ORF">NCTC6947_01434</name>
</gene>
<dbReference type="SMART" id="SM00869">
    <property type="entry name" value="Autotransporter"/>
    <property type="match status" value="1"/>
</dbReference>
<reference evidence="5" key="1">
    <citation type="submission" date="2019-06" db="EMBL/GenBank/DDBJ databases">
        <authorList>
            <consortium name="Pathogen Informatics"/>
        </authorList>
    </citation>
    <scope>NUCLEOTIDE SEQUENCE</scope>
    <source>
        <strain evidence="5">NCTC6947</strain>
    </source>
</reference>
<dbReference type="InterPro" id="IPR013425">
    <property type="entry name" value="Autotrns_rpt"/>
</dbReference>
<dbReference type="NCBIfam" id="TIGR01414">
    <property type="entry name" value="autotrans_barl"/>
    <property type="match status" value="1"/>
</dbReference>
<name>A0A509BRZ0_9ENTR</name>
<dbReference type="InterPro" id="IPR036709">
    <property type="entry name" value="Autotransporte_beta_dom_sf"/>
</dbReference>
<feature type="domain" description="Autotransporter" evidence="4">
    <location>
        <begin position="1747"/>
        <end position="2029"/>
    </location>
</feature>
<feature type="compositionally biased region" description="Acidic residues" evidence="3">
    <location>
        <begin position="1681"/>
        <end position="1691"/>
    </location>
</feature>
<evidence type="ECO:0000256" key="2">
    <source>
        <dbReference type="ARBA" id="ARBA00023026"/>
    </source>
</evidence>
<dbReference type="SUPFAM" id="SSF51126">
    <property type="entry name" value="Pectin lyase-like"/>
    <property type="match status" value="4"/>
</dbReference>
<keyword evidence="1" id="KW-0732">Signal</keyword>
<dbReference type="InterPro" id="IPR005546">
    <property type="entry name" value="Autotransporte_beta"/>
</dbReference>
<dbReference type="CDD" id="cd01344">
    <property type="entry name" value="PL2_Passenger_AT"/>
    <property type="match status" value="1"/>
</dbReference>
<proteinExistence type="predicted"/>
<evidence type="ECO:0000256" key="3">
    <source>
        <dbReference type="SAM" id="MobiDB-lite"/>
    </source>
</evidence>
<dbReference type="NCBIfam" id="TIGR02601">
    <property type="entry name" value="autotrns_rpt"/>
    <property type="match status" value="9"/>
</dbReference>
<dbReference type="PANTHER" id="PTHR35037">
    <property type="entry name" value="C-TERMINAL REGION OF AIDA-LIKE PROTEIN"/>
    <property type="match status" value="1"/>
</dbReference>
<evidence type="ECO:0000259" key="4">
    <source>
        <dbReference type="PROSITE" id="PS51208"/>
    </source>
</evidence>
<protein>
    <submittedName>
        <fullName evidence="5">Host colonisation factor (ShdA)</fullName>
    </submittedName>
</protein>
<organism evidence="5">
    <name type="scientific">Salmonella sp. NCTC 6947</name>
    <dbReference type="NCBI Taxonomy" id="2583581"/>
    <lineage>
        <taxon>Bacteria</taxon>
        <taxon>Pseudomonadati</taxon>
        <taxon>Pseudomonadota</taxon>
        <taxon>Gammaproteobacteria</taxon>
        <taxon>Enterobacterales</taxon>
        <taxon>Enterobacteriaceae</taxon>
        <taxon>Salmonella</taxon>
    </lineage>
</organism>
<dbReference type="InterPro" id="IPR011050">
    <property type="entry name" value="Pectin_lyase_fold/virulence"/>
</dbReference>
<dbReference type="SUPFAM" id="SSF103515">
    <property type="entry name" value="Autotransporter"/>
    <property type="match status" value="1"/>
</dbReference>
<evidence type="ECO:0000256" key="1">
    <source>
        <dbReference type="ARBA" id="ARBA00022729"/>
    </source>
</evidence>
<dbReference type="Pfam" id="PF12951">
    <property type="entry name" value="PATR"/>
    <property type="match status" value="9"/>
</dbReference>
<dbReference type="NCBIfam" id="NF011847">
    <property type="entry name" value="PRK15319.1"/>
    <property type="match status" value="1"/>
</dbReference>
<dbReference type="InterPro" id="IPR024973">
    <property type="entry name" value="ESPR"/>
</dbReference>
<dbReference type="Pfam" id="PF18883">
    <property type="entry name" value="AC_1"/>
    <property type="match status" value="1"/>
</dbReference>
<dbReference type="InterPro" id="IPR012332">
    <property type="entry name" value="Autotransporter_pectin_lyase_C"/>
</dbReference>
<dbReference type="GO" id="GO:0019867">
    <property type="term" value="C:outer membrane"/>
    <property type="evidence" value="ECO:0007669"/>
    <property type="project" value="InterPro"/>
</dbReference>
<evidence type="ECO:0000313" key="5">
    <source>
        <dbReference type="EMBL" id="VUC76158.1"/>
    </source>
</evidence>
<accession>A0A509BRZ0</accession>
<feature type="region of interest" description="Disordered" evidence="3">
    <location>
        <begin position="1677"/>
        <end position="1716"/>
    </location>
</feature>
<keyword evidence="2" id="KW-0843">Virulence</keyword>
<dbReference type="Pfam" id="PF13018">
    <property type="entry name" value="ESPR"/>
    <property type="match status" value="1"/>
</dbReference>
<dbReference type="Gene3D" id="2.40.128.130">
    <property type="entry name" value="Autotransporter beta-domain"/>
    <property type="match status" value="1"/>
</dbReference>
<dbReference type="InterPro" id="IPR043990">
    <property type="entry name" value="AC_1"/>
</dbReference>
<dbReference type="EMBL" id="CABFNZ010000003">
    <property type="protein sequence ID" value="VUC76158.1"/>
    <property type="molecule type" value="Genomic_DNA"/>
</dbReference>
<dbReference type="Pfam" id="PF03797">
    <property type="entry name" value="Autotransporter"/>
    <property type="match status" value="1"/>
</dbReference>
<dbReference type="Gene3D" id="2.160.20.20">
    <property type="match status" value="4"/>
</dbReference>
<dbReference type="PANTHER" id="PTHR35037:SF3">
    <property type="entry name" value="C-TERMINAL REGION OF AIDA-LIKE PROTEIN"/>
    <property type="match status" value="1"/>
</dbReference>
<sequence length="2029" mass="207515">MNRTYSIVWSAVRNMYVVASELARGHSKVKAQVCASETHSPNQKSEYGQIIKATRAALACAVAAALGFFSPLAMADNQVSYADAQTHVLDASTPPMSYSGTDEGSALYVSGVATVGWQPTTVTGTGLVIETSGGGADDPDGGKYVSNAISLDHYAILELTDAKITTTGIYTQGISAADGSKLTLTDSTLTIDGNFGVMTLYTGSEATLDGTIVEAANSSSAQVQQGSTLNVLDGSTITLAQGQINVVAGNTATDEGSTLNLSDSSVSSAGTMSTIQGTNKAALNLTNATITHTNASGAAVQANNATTLDIIGGNITSAGTGVYILASDARIDGATINADGDGIFITSKRKLDGYEDLNALTVNKAQVNSDTIALHVDTGTTINAPIVLTDSTFEAPEVIKLGSKVVIQANNTTLIGDVAQSDMSSSSLSLSQGSTLTGSVDAMFTTLSLDDTSQWNMTDPSTVGNLTNDGDITLGNASGSTGTLLTVDNTLTLQDDSQINATLDTANSSPIIKAANVTLGGTLNLSSTATFVAPETDEHFGSITLIDSQSAITTDFDSVTLDADTSAMPDYLTINAGVDANDNTNYELSTGLSWYAGANSARAAHGTFTVDAGSTFTVTSELDETTATSNWNGSKLTKQGDGTLILSNTGNDYGDTEIDGGILAAKDAAALGTGDVTIAESATLELSQGTLDNNVTGEGQIVKSGSDELIVTGANDYSGGTTISGGTLTADHADSLGTGTIANNGVLQVGEGELKNTLSGTGSLVKIGTGELTLNGDNDYSGGTTIDDGVLIADNADSLGTGAVANNGVLQVGEGELKNTLSGTGSLVKIGTGELTLNGDNDYSGGTTIDDGVLIADNADSLGTGAVANNGVLQVGEGELKNTLSGTGSLVKIGTGELALNGDNDYSGGTTIDDGVLIADNADLLGTGAVANSGVLKVGEGELENTLSGTGSLVKTGTGELTLSGDNDYSGGTTIDDGVLIADNADSLGTGAVANNGELQVGEGELENTLSGSGSLVKTGTGELTLNGDNSYSGGTTITGGTLIAANVNALGGGDVDNAGTLKLDAEGEFNLANVTTQSGATTELSKGTTLNVDSLTQQADSTLNIDLSKTNGESAITADSVSLAGALNITGIGNVTDSWTPEAYTYTLIDSDSAITTDFNDLTVAGMNSEDVDFLTIDGKVDEADNTHYDLTASLSWYADRDNATTDAHGTFTLSDPDGSFNVAATLTDVDDTLDPGSRWDGKSLTKEGAGTLILSGDNDYSGGTTINEGTLVAASTTALGTGLVDNNATLVLDVDGEVSAVGGITTHSGATTQLALGTSLDLGDSALIQQDGSTLNVELNSDSVQPLITGGSATLGGDLVVSDASLQARASDAEFQSFKLMDMDSDISGDFTSLKMNLTDQPDYLTVTGTINPEDASEYLLTEGLSWNATATSATPAHGTFTLGAGDSFEVTSVLGDKTGNGDWDGKSLTKLGAGKLTLSGANTYTGDTNVQEGTLWLAGDGTIGEVGSQQAVNVASDATFGGSNGTTVNGKVTNEGTLVFGDSEETGAIFTLNGDLINMGTMTSGSSSSTPGNTLYVDGDYTGNGGSLYLNTVLGDDDSATDKLVITGDASGTTDLYINGIGDGAQTTNGIEVVDVGGVSTSDAFELKNEVNAGLYTYRLYWNESDNDWYLASKAQSDDDDSGGDDSDVTPSDGGDDGGNVTPPDDGGDVAPQYRADIGAYMGNQWMARNLQMQTLYDREGSQYRNADGSVWARFKAGKAESEAVSGNIDMDSNYSQFQLGGDILAWGNGQQSVTVGVMASYINADTDSTGNRGADGSQFTSSGNVDGYNLGVYATWFADAQTHSGAYVDSWYQYGFYNNSVESGDAGSESYDSTANAVSLETGYRYDIALSNGNTVSLTPQAQVVWQNYSADSVKDNYGTRIDGQDGDSWTTRLGLRVDGKLYKGSRTVIQPFAEANWLHTSDDVSVSFDDATVKQDLPANRAELKVGLQADIDKQWSVRAQVAGQTGSNDFGDLNGSLNLRYNW</sequence>
<dbReference type="InterPro" id="IPR051551">
    <property type="entry name" value="Autotransporter_adhesion"/>
</dbReference>
<dbReference type="InterPro" id="IPR006315">
    <property type="entry name" value="OM_autotransptr_brl_dom"/>
</dbReference>